<evidence type="ECO:0000256" key="8">
    <source>
        <dbReference type="ARBA" id="ARBA00023002"/>
    </source>
</evidence>
<comment type="caution">
    <text evidence="12">The sequence shown here is derived from an EMBL/GenBank/DDBJ whole genome shotgun (WGS) entry which is preliminary data.</text>
</comment>
<dbReference type="PANTHER" id="PTHR30633:SF0">
    <property type="entry name" value="CYTOCHROME C-552"/>
    <property type="match status" value="1"/>
</dbReference>
<sequence>MRKHMFFSWAVLTGLLLVAIGCSDVSEPTTPTYETNLSSDEIKNSAFKSEFPLHYETYLRNDESEIMTEYGGSVNHNKNDGVNPLPEGYKYAQPYLKNLWLGYPFSYEYRRARGHTYALKDILEIDRINRFSEKAGLPSTCWNCKGTKMLEWTDEYGDSFWVKDFNEFREDVDLDENTIGCANCHDPKDMELRLYSVPLKAHLESEGKNFSELPRNEQRALVCGQCHVEYYFQDEKFGAAKKPIFPWAKGKDPEDMYEYYKNTGDTNIPGFEGNFVDWVHPVSKTPMLKAQHPEYEMWYNGSHGAAGVGCSDCHMPYVRLDGKKKISNHHWTSPLKDPDMKACRQCHTDKTPEYLRERVISSQEKVWNQLLIAQDLSVKAHEAIRMASEYTGPKPFNYDELMIEAREMCRKGQFFWDLISAENSAGFHNPTKSLDTLASSQQYSQKAIDKAVEAASFTTARDLAGDIREIVPPILEHSRELQMDPDHMASHKWFEYIPLLPESEKVWEGNERLTSENAH</sequence>
<dbReference type="GO" id="GO:0020037">
    <property type="term" value="F:heme binding"/>
    <property type="evidence" value="ECO:0007669"/>
    <property type="project" value="TreeGrafter"/>
</dbReference>
<keyword evidence="8" id="KW-0560">Oxidoreductase</keyword>
<evidence type="ECO:0000313" key="13">
    <source>
        <dbReference type="Proteomes" id="UP000448292"/>
    </source>
</evidence>
<comment type="catalytic activity">
    <reaction evidence="10">
        <text>6 Fe(III)-[cytochrome c] + NH4(+) + 2 H2O = 6 Fe(II)-[cytochrome c] + nitrite + 8 H(+)</text>
        <dbReference type="Rhea" id="RHEA:13089"/>
        <dbReference type="Rhea" id="RHEA-COMP:10350"/>
        <dbReference type="Rhea" id="RHEA-COMP:14399"/>
        <dbReference type="ChEBI" id="CHEBI:15377"/>
        <dbReference type="ChEBI" id="CHEBI:15378"/>
        <dbReference type="ChEBI" id="CHEBI:16301"/>
        <dbReference type="ChEBI" id="CHEBI:28938"/>
        <dbReference type="ChEBI" id="CHEBI:29033"/>
        <dbReference type="ChEBI" id="CHEBI:29034"/>
        <dbReference type="EC" id="1.7.2.2"/>
    </reaction>
</comment>
<dbReference type="GO" id="GO:0042279">
    <property type="term" value="F:nitrite reductase (cytochrome, ammonia-forming) activity"/>
    <property type="evidence" value="ECO:0007669"/>
    <property type="project" value="UniProtKB-EC"/>
</dbReference>
<proteinExistence type="inferred from homology"/>
<dbReference type="InterPro" id="IPR003321">
    <property type="entry name" value="Cyt_c552"/>
</dbReference>
<evidence type="ECO:0000256" key="5">
    <source>
        <dbReference type="ARBA" id="ARBA00022723"/>
    </source>
</evidence>
<name>A0A7M3MC70_9BACT</name>
<keyword evidence="5" id="KW-0479">Metal-binding</keyword>
<comment type="similarity">
    <text evidence="2">Belongs to the cytochrome c-552 family.</text>
</comment>
<dbReference type="Gene3D" id="1.20.140.10">
    <property type="entry name" value="Butyryl-CoA Dehydrogenase, subunit A, domain 3"/>
    <property type="match status" value="1"/>
</dbReference>
<evidence type="ECO:0000256" key="7">
    <source>
        <dbReference type="ARBA" id="ARBA00022837"/>
    </source>
</evidence>
<dbReference type="GO" id="GO:0030288">
    <property type="term" value="C:outer membrane-bounded periplasmic space"/>
    <property type="evidence" value="ECO:0007669"/>
    <property type="project" value="TreeGrafter"/>
</dbReference>
<dbReference type="PROSITE" id="PS51257">
    <property type="entry name" value="PROKAR_LIPOPROTEIN"/>
    <property type="match status" value="1"/>
</dbReference>
<dbReference type="Pfam" id="PF02335">
    <property type="entry name" value="Cytochrom_C552"/>
    <property type="match status" value="1"/>
</dbReference>
<protein>
    <recommendedName>
        <fullName evidence="3">nitrite reductase (cytochrome; ammonia-forming)</fullName>
        <ecNumber evidence="3">1.7.2.2</ecNumber>
    </recommendedName>
</protein>
<keyword evidence="13" id="KW-1185">Reference proteome</keyword>
<evidence type="ECO:0000256" key="6">
    <source>
        <dbReference type="ARBA" id="ARBA00022729"/>
    </source>
</evidence>
<evidence type="ECO:0000313" key="12">
    <source>
        <dbReference type="EMBL" id="TVM15946.1"/>
    </source>
</evidence>
<accession>A0A7M3MC70</accession>
<evidence type="ECO:0000256" key="11">
    <source>
        <dbReference type="SAM" id="SignalP"/>
    </source>
</evidence>
<dbReference type="InterPro" id="IPR036280">
    <property type="entry name" value="Multihaem_cyt_sf"/>
</dbReference>
<keyword evidence="4" id="KW-0349">Heme</keyword>
<dbReference type="Gene3D" id="1.10.1130.10">
    <property type="entry name" value="Flavocytochrome C3, Chain A"/>
    <property type="match status" value="1"/>
</dbReference>
<comment type="subcellular location">
    <subcellularLocation>
        <location evidence="1">Cell envelope</location>
    </subcellularLocation>
</comment>
<evidence type="ECO:0000256" key="2">
    <source>
        <dbReference type="ARBA" id="ARBA00009288"/>
    </source>
</evidence>
<dbReference type="GO" id="GO:0046872">
    <property type="term" value="F:metal ion binding"/>
    <property type="evidence" value="ECO:0007669"/>
    <property type="project" value="UniProtKB-KW"/>
</dbReference>
<reference evidence="12 13" key="1">
    <citation type="submission" date="2018-06" db="EMBL/GenBank/DDBJ databases">
        <title>Complete genome of Desulfovibrio indonesiensis P37SLT.</title>
        <authorList>
            <person name="Crispim J.S."/>
            <person name="Vidigal P.M.P."/>
            <person name="Silva L.C.F."/>
            <person name="Laguardia C.N."/>
            <person name="Araujo L.C."/>
            <person name="Dias R.S."/>
            <person name="Sousa M.P."/>
            <person name="Paula S.O."/>
            <person name="Silva C."/>
        </authorList>
    </citation>
    <scope>NUCLEOTIDE SEQUENCE [LARGE SCALE GENOMIC DNA]</scope>
    <source>
        <strain evidence="12 13">P37SLT</strain>
    </source>
</reference>
<keyword evidence="7" id="KW-0106">Calcium</keyword>
<dbReference type="OrthoDB" id="9780421at2"/>
<keyword evidence="6 11" id="KW-0732">Signal</keyword>
<dbReference type="EMBL" id="QMIE01000013">
    <property type="protein sequence ID" value="TVM15946.1"/>
    <property type="molecule type" value="Genomic_DNA"/>
</dbReference>
<keyword evidence="9" id="KW-0408">Iron</keyword>
<feature type="chain" id="PRO_5029746307" description="nitrite reductase (cytochrome; ammonia-forming)" evidence="11">
    <location>
        <begin position="24"/>
        <end position="519"/>
    </location>
</feature>
<gene>
    <name evidence="12" type="ORF">DPQ33_13330</name>
</gene>
<organism evidence="12 13">
    <name type="scientific">Oceanidesulfovibrio indonesiensis</name>
    <dbReference type="NCBI Taxonomy" id="54767"/>
    <lineage>
        <taxon>Bacteria</taxon>
        <taxon>Pseudomonadati</taxon>
        <taxon>Thermodesulfobacteriota</taxon>
        <taxon>Desulfovibrionia</taxon>
        <taxon>Desulfovibrionales</taxon>
        <taxon>Desulfovibrionaceae</taxon>
        <taxon>Oceanidesulfovibrio</taxon>
    </lineage>
</organism>
<feature type="signal peptide" evidence="11">
    <location>
        <begin position="1"/>
        <end position="23"/>
    </location>
</feature>
<dbReference type="GO" id="GO:0019645">
    <property type="term" value="P:anaerobic electron transport chain"/>
    <property type="evidence" value="ECO:0007669"/>
    <property type="project" value="TreeGrafter"/>
</dbReference>
<dbReference type="PANTHER" id="PTHR30633">
    <property type="entry name" value="CYTOCHROME C-552 RESPIRATORY NITRITE REDUCTASE"/>
    <property type="match status" value="1"/>
</dbReference>
<dbReference type="EC" id="1.7.2.2" evidence="3"/>
<evidence type="ECO:0000256" key="10">
    <source>
        <dbReference type="ARBA" id="ARBA00049131"/>
    </source>
</evidence>
<dbReference type="CDD" id="cd00548">
    <property type="entry name" value="NrfA-like"/>
    <property type="match status" value="1"/>
</dbReference>
<dbReference type="RefSeq" id="WP_144303814.1">
    <property type="nucleotide sequence ID" value="NZ_QMIE01000013.1"/>
</dbReference>
<dbReference type="Proteomes" id="UP000448292">
    <property type="component" value="Unassembled WGS sequence"/>
</dbReference>
<evidence type="ECO:0000256" key="3">
    <source>
        <dbReference type="ARBA" id="ARBA00011887"/>
    </source>
</evidence>
<dbReference type="SUPFAM" id="SSF48695">
    <property type="entry name" value="Multiheme cytochromes"/>
    <property type="match status" value="1"/>
</dbReference>
<evidence type="ECO:0000256" key="4">
    <source>
        <dbReference type="ARBA" id="ARBA00022617"/>
    </source>
</evidence>
<dbReference type="PIRSF" id="PIRSF000243">
    <property type="entry name" value="Cyt_c552"/>
    <property type="match status" value="1"/>
</dbReference>
<evidence type="ECO:0000256" key="9">
    <source>
        <dbReference type="ARBA" id="ARBA00023004"/>
    </source>
</evidence>
<dbReference type="AlphaFoldDB" id="A0A7M3MC70"/>
<evidence type="ECO:0000256" key="1">
    <source>
        <dbReference type="ARBA" id="ARBA00004196"/>
    </source>
</evidence>